<keyword evidence="1" id="KW-1133">Transmembrane helix</keyword>
<feature type="transmembrane region" description="Helical" evidence="1">
    <location>
        <begin position="6"/>
        <end position="30"/>
    </location>
</feature>
<evidence type="ECO:0000256" key="1">
    <source>
        <dbReference type="SAM" id="Phobius"/>
    </source>
</evidence>
<protein>
    <submittedName>
        <fullName evidence="2">Uncharacterized protein</fullName>
    </submittedName>
</protein>
<feature type="transmembrane region" description="Helical" evidence="1">
    <location>
        <begin position="51"/>
        <end position="72"/>
    </location>
</feature>
<evidence type="ECO:0000313" key="2">
    <source>
        <dbReference type="EMBL" id="GGP45511.1"/>
    </source>
</evidence>
<reference evidence="2" key="1">
    <citation type="journal article" date="2014" name="Int. J. Syst. Evol. Microbiol.">
        <title>Complete genome sequence of Corynebacterium casei LMG S-19264T (=DSM 44701T), isolated from a smear-ripened cheese.</title>
        <authorList>
            <consortium name="US DOE Joint Genome Institute (JGI-PGF)"/>
            <person name="Walter F."/>
            <person name="Albersmeier A."/>
            <person name="Kalinowski J."/>
            <person name="Ruckert C."/>
        </authorList>
    </citation>
    <scope>NUCLEOTIDE SEQUENCE</scope>
    <source>
        <strain evidence="2">JCM 3313</strain>
    </source>
</reference>
<reference evidence="2" key="2">
    <citation type="submission" date="2020-09" db="EMBL/GenBank/DDBJ databases">
        <authorList>
            <person name="Sun Q."/>
            <person name="Ohkuma M."/>
        </authorList>
    </citation>
    <scope>NUCLEOTIDE SEQUENCE</scope>
    <source>
        <strain evidence="2">JCM 3313</strain>
    </source>
</reference>
<evidence type="ECO:0000313" key="3">
    <source>
        <dbReference type="Proteomes" id="UP000639606"/>
    </source>
</evidence>
<comment type="caution">
    <text evidence="2">The sequence shown here is derived from an EMBL/GenBank/DDBJ whole genome shotgun (WGS) entry which is preliminary data.</text>
</comment>
<proteinExistence type="predicted"/>
<gene>
    <name evidence="2" type="ORF">GCM10010185_16620</name>
</gene>
<accession>A0A918AMB3</accession>
<dbReference type="AlphaFoldDB" id="A0A918AMB3"/>
<sequence length="74" mass="7286">MTIDWAALGSVFGVSLVAVLALVTLFAGGLRALTAREAARSRGGSGTAGTATATACLTACVIVVLFGIYLIVAG</sequence>
<dbReference type="EMBL" id="BMRG01000002">
    <property type="protein sequence ID" value="GGP45511.1"/>
    <property type="molecule type" value="Genomic_DNA"/>
</dbReference>
<keyword evidence="3" id="KW-1185">Reference proteome</keyword>
<organism evidence="2 3">
    <name type="scientific">Saccharothrix coeruleofusca</name>
    <dbReference type="NCBI Taxonomy" id="33919"/>
    <lineage>
        <taxon>Bacteria</taxon>
        <taxon>Bacillati</taxon>
        <taxon>Actinomycetota</taxon>
        <taxon>Actinomycetes</taxon>
        <taxon>Pseudonocardiales</taxon>
        <taxon>Pseudonocardiaceae</taxon>
        <taxon>Saccharothrix</taxon>
    </lineage>
</organism>
<keyword evidence="1" id="KW-0812">Transmembrane</keyword>
<dbReference type="RefSeq" id="WP_189222535.1">
    <property type="nucleotide sequence ID" value="NZ_BMRG01000002.1"/>
</dbReference>
<name>A0A918AMB3_9PSEU</name>
<keyword evidence="1" id="KW-0472">Membrane</keyword>
<dbReference type="Proteomes" id="UP000639606">
    <property type="component" value="Unassembled WGS sequence"/>
</dbReference>